<organism evidence="1 2">
    <name type="scientific">Marinobacterium nitratireducens</name>
    <dbReference type="NCBI Taxonomy" id="518897"/>
    <lineage>
        <taxon>Bacteria</taxon>
        <taxon>Pseudomonadati</taxon>
        <taxon>Pseudomonadota</taxon>
        <taxon>Gammaproteobacteria</taxon>
        <taxon>Oceanospirillales</taxon>
        <taxon>Oceanospirillaceae</taxon>
        <taxon>Marinobacterium</taxon>
    </lineage>
</organism>
<evidence type="ECO:0000313" key="1">
    <source>
        <dbReference type="EMBL" id="GGO89010.1"/>
    </source>
</evidence>
<accession>A0A917ZRQ1</accession>
<dbReference type="PANTHER" id="PTHR12460">
    <property type="entry name" value="CYCLIN-DEPENDENT KINASE INHIBITOR-RELATED PROTEIN"/>
    <property type="match status" value="1"/>
</dbReference>
<dbReference type="EMBL" id="BMLT01000021">
    <property type="protein sequence ID" value="GGO89010.1"/>
    <property type="molecule type" value="Genomic_DNA"/>
</dbReference>
<dbReference type="RefSeq" id="WP_188862972.1">
    <property type="nucleotide sequence ID" value="NZ_BMLT01000021.1"/>
</dbReference>
<protein>
    <submittedName>
        <fullName evidence="1">Uncharacterized protein</fullName>
    </submittedName>
</protein>
<name>A0A917ZRQ1_9GAMM</name>
<keyword evidence="2" id="KW-1185">Reference proteome</keyword>
<comment type="caution">
    <text evidence="1">The sequence shown here is derived from an EMBL/GenBank/DDBJ whole genome shotgun (WGS) entry which is preliminary data.</text>
</comment>
<gene>
    <name evidence="1" type="ORF">GCM10011348_45760</name>
</gene>
<dbReference type="PANTHER" id="PTHR12460:SF38">
    <property type="entry name" value="KINETOPLAST-ASSOCIATED PROTEIN-LIKE PROTEIN"/>
    <property type="match status" value="1"/>
</dbReference>
<proteinExistence type="predicted"/>
<reference evidence="1 2" key="1">
    <citation type="journal article" date="2014" name="Int. J. Syst. Evol. Microbiol.">
        <title>Complete genome sequence of Corynebacterium casei LMG S-19264T (=DSM 44701T), isolated from a smear-ripened cheese.</title>
        <authorList>
            <consortium name="US DOE Joint Genome Institute (JGI-PGF)"/>
            <person name="Walter F."/>
            <person name="Albersmeier A."/>
            <person name="Kalinowski J."/>
            <person name="Ruckert C."/>
        </authorList>
    </citation>
    <scope>NUCLEOTIDE SEQUENCE [LARGE SCALE GENOMIC DNA]</scope>
    <source>
        <strain evidence="1 2">CGMCC 1.7286</strain>
    </source>
</reference>
<sequence length="1123" mass="118923">MDVAELGISVRSNGLTKAQRDLRNFGNESERVERKTVKAMDAIDNKIRSLAAPLAGAFAGAFAAGSLLDQSRLVADTKILAETLKISAGALQEWQYAGEQVNISAEKMGDIFKDASDKIGDFVATGGGEAKDLFENLNLDIAELRRLAPDQQLLKIGEAISRIPDASQRVFFLEALADDASRLLPLLENNAEALRRYSAEARSLGIALDDDDIDRVADAARAMKLLSANVRGLSNELLAGLGPGLAAGVQGLSTIIREAGGAEKIMDRVGAAAIALAAIYGVNLVGSLRAKVAASIEAAAADQAAAAVTAKRIAMEADMAAMQARRAAAEKTSAVTSARVAQQRAAAAKVETAAQLQSIQLTQQQLVAERTLETQRLQAQISAIGRQQSLARLAEIRRAEVALSAQSATASRAMTAANAAEASATRALRIAKLELTAATTAANAALTGTATAATAATTRIGLLTVATRGASAAQIVMTGTARAMSGAVALVGGPLGAATLAAIAMGYYAANIDKAKLSAQQSIGPIDQLALSLRELYDLIAGNRIGNEVSSMASGLAKNSLDEVEGMIGRTATRINELREVQSKGFWGDMFDGSYDTAQRNLEGQEQRLAALQMAWSKLKQAKDEANAGEVETGGGGGMGEPGKQLEAYRKLKAQLDDVAAINKAYADSVLEITNADLTLTQKQELLTLAARKRADAIQDLNDKQTKGADDATESIRNHISALEEEAVAFGMSRRESELLRLEREGASAAELRYANTILSTIEALEKRQQAEENYRNLVSNLRTEEERRTETIREQMAVLAQMEGLSGTERKDIEVRIVSNANGLDNIEQSLMTEEERLRSSYERRRAMILDYTQRTGIEKNEVLRRLDEEFQMQMDELNATYWDKWLSSAESALTNMDERIGATLDNITQRFGDTFESAIFDSENAGDAVRNMFIGLGRQAANTLGQMAAQWLMYQAVQKLTGKTAATSAASMIGIQAQAQSQLAALNAFASTAAIPIVGPAAAPAAAAAALAATQPMAASITALSAGMVGVAHDGIDNVPREGTWLLDRGERVVDRRTNADLKEALASGGFGGGGGNTSVNVKAVFGDADFAAAASDWLNSSEGAQTLTAVFEREGLSRAS</sequence>
<evidence type="ECO:0000313" key="2">
    <source>
        <dbReference type="Proteomes" id="UP000599578"/>
    </source>
</evidence>
<dbReference type="AlphaFoldDB" id="A0A917ZRQ1"/>
<dbReference type="Proteomes" id="UP000599578">
    <property type="component" value="Unassembled WGS sequence"/>
</dbReference>